<protein>
    <submittedName>
        <fullName evidence="1">Uncharacterized protein</fullName>
    </submittedName>
</protein>
<dbReference type="Proteomes" id="UP000198990">
    <property type="component" value="Unassembled WGS sequence"/>
</dbReference>
<dbReference type="EMBL" id="FNZN01000003">
    <property type="protein sequence ID" value="SEL39141.1"/>
    <property type="molecule type" value="Genomic_DNA"/>
</dbReference>
<dbReference type="AlphaFoldDB" id="A0A1H7PTC1"/>
<organism evidence="1 2">
    <name type="scientific">Maribacter orientalis</name>
    <dbReference type="NCBI Taxonomy" id="228957"/>
    <lineage>
        <taxon>Bacteria</taxon>
        <taxon>Pseudomonadati</taxon>
        <taxon>Bacteroidota</taxon>
        <taxon>Flavobacteriia</taxon>
        <taxon>Flavobacteriales</taxon>
        <taxon>Flavobacteriaceae</taxon>
        <taxon>Maribacter</taxon>
    </lineage>
</organism>
<dbReference type="STRING" id="228957.SAMN04488008_103536"/>
<evidence type="ECO:0000313" key="1">
    <source>
        <dbReference type="EMBL" id="SEL39141.1"/>
    </source>
</evidence>
<sequence>MKATNGLKGNSNLWKTMEFVREIKFTKAEKINLGEMTKNFIKSK</sequence>
<keyword evidence="2" id="KW-1185">Reference proteome</keyword>
<dbReference type="RefSeq" id="WP_262493781.1">
    <property type="nucleotide sequence ID" value="NZ_FNZN01000003.1"/>
</dbReference>
<accession>A0A1H7PTC1</accession>
<name>A0A1H7PTC1_9FLAO</name>
<gene>
    <name evidence="1" type="ORF">SAMN04488008_103536</name>
</gene>
<evidence type="ECO:0000313" key="2">
    <source>
        <dbReference type="Proteomes" id="UP000198990"/>
    </source>
</evidence>
<reference evidence="2" key="1">
    <citation type="submission" date="2016-10" db="EMBL/GenBank/DDBJ databases">
        <authorList>
            <person name="Varghese N."/>
            <person name="Submissions S."/>
        </authorList>
    </citation>
    <scope>NUCLEOTIDE SEQUENCE [LARGE SCALE GENOMIC DNA]</scope>
    <source>
        <strain evidence="2">DSM 16471</strain>
    </source>
</reference>
<proteinExistence type="predicted"/>